<name>A0ACC2BCA2_DIPCM</name>
<organism evidence="1 2">
    <name type="scientific">Diphasiastrum complanatum</name>
    <name type="common">Issler's clubmoss</name>
    <name type="synonym">Lycopodium complanatum</name>
    <dbReference type="NCBI Taxonomy" id="34168"/>
    <lineage>
        <taxon>Eukaryota</taxon>
        <taxon>Viridiplantae</taxon>
        <taxon>Streptophyta</taxon>
        <taxon>Embryophyta</taxon>
        <taxon>Tracheophyta</taxon>
        <taxon>Lycopodiopsida</taxon>
        <taxon>Lycopodiales</taxon>
        <taxon>Lycopodiaceae</taxon>
        <taxon>Lycopodioideae</taxon>
        <taxon>Diphasiastrum</taxon>
    </lineage>
</organism>
<evidence type="ECO:0000313" key="1">
    <source>
        <dbReference type="EMBL" id="KAJ7527049.1"/>
    </source>
</evidence>
<dbReference type="EMBL" id="CM055107">
    <property type="protein sequence ID" value="KAJ7527049.1"/>
    <property type="molecule type" value="Genomic_DNA"/>
</dbReference>
<gene>
    <name evidence="1" type="ORF">O6H91_16G033900</name>
</gene>
<keyword evidence="2" id="KW-1185">Reference proteome</keyword>
<reference evidence="2" key="1">
    <citation type="journal article" date="2024" name="Proc. Natl. Acad. Sci. U.S.A.">
        <title>Extraordinary preservation of gene collinearity over three hundred million years revealed in homosporous lycophytes.</title>
        <authorList>
            <person name="Li C."/>
            <person name="Wickell D."/>
            <person name="Kuo L.Y."/>
            <person name="Chen X."/>
            <person name="Nie B."/>
            <person name="Liao X."/>
            <person name="Peng D."/>
            <person name="Ji J."/>
            <person name="Jenkins J."/>
            <person name="Williams M."/>
            <person name="Shu S."/>
            <person name="Plott C."/>
            <person name="Barry K."/>
            <person name="Rajasekar S."/>
            <person name="Grimwood J."/>
            <person name="Han X."/>
            <person name="Sun S."/>
            <person name="Hou Z."/>
            <person name="He W."/>
            <person name="Dai G."/>
            <person name="Sun C."/>
            <person name="Schmutz J."/>
            <person name="Leebens-Mack J.H."/>
            <person name="Li F.W."/>
            <person name="Wang L."/>
        </authorList>
    </citation>
    <scope>NUCLEOTIDE SEQUENCE [LARGE SCALE GENOMIC DNA]</scope>
    <source>
        <strain evidence="2">cv. PW_Plant_1</strain>
    </source>
</reference>
<proteinExistence type="predicted"/>
<accession>A0ACC2BCA2</accession>
<dbReference type="Proteomes" id="UP001162992">
    <property type="component" value="Chromosome 16"/>
</dbReference>
<comment type="caution">
    <text evidence="1">The sequence shown here is derived from an EMBL/GenBank/DDBJ whole genome shotgun (WGS) entry which is preliminary data.</text>
</comment>
<evidence type="ECO:0000313" key="2">
    <source>
        <dbReference type="Proteomes" id="UP001162992"/>
    </source>
</evidence>
<sequence>MSARGKEAPPLVVIGSANADIYVEIARLPKEGETIVAKSGHTFPGGKGANQAACAARLSHPTYFIGQVGKDGYATLIHDAMETAGVRLDYLNKVEAPTGHAVVMLQPGGQNSIIVVAGANNCWPHPENGSKQLHVAVEQLIQRAGAVLLQREIPDSVNIEAARIARKENVPVIMDAGGTDAPFPEELLECITVLSPNETELARLTMMPTETTEQVILAADKCLEMGVEEVLVKLGEHGSVLVRRGRPPIFQAAILAPVVIDTTGAGDTFTAAFAVALVEGKVPADALQFATAAASLCVRSKGAIPSMPDKRAVKHLLEGALSDTR</sequence>
<protein>
    <submittedName>
        <fullName evidence="1">Uncharacterized protein</fullName>
    </submittedName>
</protein>